<dbReference type="AlphaFoldDB" id="A0A7S9DYF4"/>
<reference evidence="2 3" key="1">
    <citation type="submission" date="2020-11" db="EMBL/GenBank/DDBJ databases">
        <title>Complete genome sequence for Salinimonas sp. strain G2-b.</title>
        <authorList>
            <person name="Park S.-J."/>
        </authorList>
    </citation>
    <scope>NUCLEOTIDE SEQUENCE [LARGE SCALE GENOMIC DNA]</scope>
    <source>
        <strain evidence="2 3">G2-b</strain>
    </source>
</reference>
<organism evidence="2 3">
    <name type="scientific">Salinimonas marina</name>
    <dbReference type="NCBI Taxonomy" id="2785918"/>
    <lineage>
        <taxon>Bacteria</taxon>
        <taxon>Pseudomonadati</taxon>
        <taxon>Pseudomonadota</taxon>
        <taxon>Gammaproteobacteria</taxon>
        <taxon>Alteromonadales</taxon>
        <taxon>Alteromonadaceae</taxon>
        <taxon>Alteromonas/Salinimonas group</taxon>
        <taxon>Salinimonas</taxon>
    </lineage>
</organism>
<dbReference type="EMBL" id="CP064795">
    <property type="protein sequence ID" value="QPG06165.1"/>
    <property type="molecule type" value="Genomic_DNA"/>
</dbReference>
<feature type="signal peptide" evidence="1">
    <location>
        <begin position="1"/>
        <end position="22"/>
    </location>
</feature>
<keyword evidence="3" id="KW-1185">Reference proteome</keyword>
<gene>
    <name evidence="2" type="ORF">IT774_02805</name>
</gene>
<feature type="chain" id="PRO_5032663207" evidence="1">
    <location>
        <begin position="23"/>
        <end position="82"/>
    </location>
</feature>
<dbReference type="RefSeq" id="WP_195811242.1">
    <property type="nucleotide sequence ID" value="NZ_CP064795.1"/>
</dbReference>
<name>A0A7S9DYF4_9ALTE</name>
<dbReference type="KEGG" id="smaa:IT774_02805"/>
<dbReference type="Proteomes" id="UP000595095">
    <property type="component" value="Chromosome"/>
</dbReference>
<protein>
    <submittedName>
        <fullName evidence="2">Uncharacterized protein</fullName>
    </submittedName>
</protein>
<keyword evidence="1" id="KW-0732">Signal</keyword>
<accession>A0A7S9DYF4</accession>
<evidence type="ECO:0000256" key="1">
    <source>
        <dbReference type="SAM" id="SignalP"/>
    </source>
</evidence>
<evidence type="ECO:0000313" key="2">
    <source>
        <dbReference type="EMBL" id="QPG06165.1"/>
    </source>
</evidence>
<evidence type="ECO:0000313" key="3">
    <source>
        <dbReference type="Proteomes" id="UP000595095"/>
    </source>
</evidence>
<proteinExistence type="predicted"/>
<sequence length="82" mass="9350">MRSWQHYLFLLVILCSGRTAIADVIYQNGFQTGNYADWTATGDGNDAINVYQGNYSIRHDGLRTLTLQISTQFYQDVALRTK</sequence>